<feature type="transmembrane region" description="Helical" evidence="6">
    <location>
        <begin position="217"/>
        <end position="239"/>
    </location>
</feature>
<sequence length="295" mass="32173">MSNTTTKSTSVIAWFLLILLALVWGSSFILVKKSLHVFQASQVGSLRIFAAFCFFVPIFLYNLKKIPFKDWYKFLIVGCLGNLFPAFLFSLAGTKLDSAISGALNSTTPLFTLVIGGLFFKNRISKRQFYGILLGFVGALMLVLAGKEKISINLYALLVILATLLYGINLQFTKKYLTNIGLDSLVITSCIFMTIGPVSGVVLFSSDFVERLSMEGALPALGYGVLLGVMGSAIAMVLFNRLIQMTSAVLASSVTYLIPIVAMIWGALDHEAILIEHYLGMSIILVGVYLVNKSS</sequence>
<feature type="transmembrane region" description="Helical" evidence="6">
    <location>
        <begin position="152"/>
        <end position="172"/>
    </location>
</feature>
<feature type="transmembrane region" description="Helical" evidence="6">
    <location>
        <begin position="12"/>
        <end position="31"/>
    </location>
</feature>
<comment type="caution">
    <text evidence="8">The sequence shown here is derived from an EMBL/GenBank/DDBJ whole genome shotgun (WGS) entry which is preliminary data.</text>
</comment>
<feature type="transmembrane region" description="Helical" evidence="6">
    <location>
        <begin position="43"/>
        <end position="62"/>
    </location>
</feature>
<name>A0ABT6Y517_9BACT</name>
<feature type="transmembrane region" description="Helical" evidence="6">
    <location>
        <begin position="248"/>
        <end position="268"/>
    </location>
</feature>
<evidence type="ECO:0000256" key="3">
    <source>
        <dbReference type="ARBA" id="ARBA00022692"/>
    </source>
</evidence>
<feature type="transmembrane region" description="Helical" evidence="6">
    <location>
        <begin position="129"/>
        <end position="146"/>
    </location>
</feature>
<reference evidence="8 9" key="1">
    <citation type="submission" date="2023-05" db="EMBL/GenBank/DDBJ databases">
        <title>Novel species of genus Flectobacillus isolated from stream in China.</title>
        <authorList>
            <person name="Lu H."/>
        </authorList>
    </citation>
    <scope>NUCLEOTIDE SEQUENCE [LARGE SCALE GENOMIC DNA]</scope>
    <source>
        <strain evidence="8 9">KCTC 42575</strain>
    </source>
</reference>
<dbReference type="InterPro" id="IPR000620">
    <property type="entry name" value="EamA_dom"/>
</dbReference>
<dbReference type="Pfam" id="PF00892">
    <property type="entry name" value="EamA"/>
    <property type="match status" value="2"/>
</dbReference>
<feature type="transmembrane region" description="Helical" evidence="6">
    <location>
        <begin position="184"/>
        <end position="205"/>
    </location>
</feature>
<dbReference type="PANTHER" id="PTHR32322:SF2">
    <property type="entry name" value="EAMA DOMAIN-CONTAINING PROTEIN"/>
    <property type="match status" value="1"/>
</dbReference>
<feature type="domain" description="EamA" evidence="7">
    <location>
        <begin position="155"/>
        <end position="292"/>
    </location>
</feature>
<comment type="subcellular location">
    <subcellularLocation>
        <location evidence="1">Membrane</location>
        <topology evidence="1">Multi-pass membrane protein</topology>
    </subcellularLocation>
</comment>
<feature type="transmembrane region" description="Helical" evidence="6">
    <location>
        <begin position="99"/>
        <end position="120"/>
    </location>
</feature>
<evidence type="ECO:0000256" key="4">
    <source>
        <dbReference type="ARBA" id="ARBA00022989"/>
    </source>
</evidence>
<dbReference type="SUPFAM" id="SSF103481">
    <property type="entry name" value="Multidrug resistance efflux transporter EmrE"/>
    <property type="match status" value="2"/>
</dbReference>
<feature type="transmembrane region" description="Helical" evidence="6">
    <location>
        <begin position="74"/>
        <end position="93"/>
    </location>
</feature>
<evidence type="ECO:0000313" key="9">
    <source>
        <dbReference type="Proteomes" id="UP001236507"/>
    </source>
</evidence>
<keyword evidence="4 6" id="KW-1133">Transmembrane helix</keyword>
<keyword evidence="5 6" id="KW-0472">Membrane</keyword>
<proteinExistence type="inferred from homology"/>
<dbReference type="InterPro" id="IPR050638">
    <property type="entry name" value="AA-Vitamin_Transporters"/>
</dbReference>
<feature type="transmembrane region" description="Helical" evidence="6">
    <location>
        <begin position="274"/>
        <end position="291"/>
    </location>
</feature>
<evidence type="ECO:0000256" key="6">
    <source>
        <dbReference type="SAM" id="Phobius"/>
    </source>
</evidence>
<dbReference type="RefSeq" id="WP_283343818.1">
    <property type="nucleotide sequence ID" value="NZ_JASHIF010000004.1"/>
</dbReference>
<evidence type="ECO:0000313" key="8">
    <source>
        <dbReference type="EMBL" id="MDI9858663.1"/>
    </source>
</evidence>
<dbReference type="Proteomes" id="UP001236507">
    <property type="component" value="Unassembled WGS sequence"/>
</dbReference>
<protein>
    <submittedName>
        <fullName evidence="8">DMT family transporter</fullName>
    </submittedName>
</protein>
<keyword evidence="3 6" id="KW-0812">Transmembrane</keyword>
<dbReference type="PANTHER" id="PTHR32322">
    <property type="entry name" value="INNER MEMBRANE TRANSPORTER"/>
    <property type="match status" value="1"/>
</dbReference>
<evidence type="ECO:0000256" key="1">
    <source>
        <dbReference type="ARBA" id="ARBA00004141"/>
    </source>
</evidence>
<evidence type="ECO:0000256" key="2">
    <source>
        <dbReference type="ARBA" id="ARBA00007362"/>
    </source>
</evidence>
<dbReference type="InterPro" id="IPR037185">
    <property type="entry name" value="EmrE-like"/>
</dbReference>
<gene>
    <name evidence="8" type="ORF">QM524_05555</name>
</gene>
<comment type="similarity">
    <text evidence="2">Belongs to the EamA transporter family.</text>
</comment>
<evidence type="ECO:0000259" key="7">
    <source>
        <dbReference type="Pfam" id="PF00892"/>
    </source>
</evidence>
<organism evidence="8 9">
    <name type="scientific">Flectobacillus roseus</name>
    <dbReference type="NCBI Taxonomy" id="502259"/>
    <lineage>
        <taxon>Bacteria</taxon>
        <taxon>Pseudomonadati</taxon>
        <taxon>Bacteroidota</taxon>
        <taxon>Cytophagia</taxon>
        <taxon>Cytophagales</taxon>
        <taxon>Flectobacillaceae</taxon>
        <taxon>Flectobacillus</taxon>
    </lineage>
</organism>
<evidence type="ECO:0000256" key="5">
    <source>
        <dbReference type="ARBA" id="ARBA00023136"/>
    </source>
</evidence>
<feature type="domain" description="EamA" evidence="7">
    <location>
        <begin position="14"/>
        <end position="143"/>
    </location>
</feature>
<keyword evidence="9" id="KW-1185">Reference proteome</keyword>
<dbReference type="EMBL" id="JASHIF010000004">
    <property type="protein sequence ID" value="MDI9858663.1"/>
    <property type="molecule type" value="Genomic_DNA"/>
</dbReference>
<accession>A0ABT6Y517</accession>